<name>A0A484FEV9_COLOR</name>
<accession>A0A484FEV9</accession>
<comment type="caution">
    <text evidence="1">The sequence shown here is derived from an EMBL/GenBank/DDBJ whole genome shotgun (WGS) entry which is preliminary data.</text>
</comment>
<evidence type="ECO:0000313" key="1">
    <source>
        <dbReference type="EMBL" id="TDZ16643.1"/>
    </source>
</evidence>
<reference evidence="2" key="1">
    <citation type="journal article" date="2013" name="New Phytol.">
        <title>Comparative genomic and transcriptomic analyses reveal the hemibiotrophic stage shift of Colletotrichum fungi.</title>
        <authorList>
            <person name="Gan P."/>
            <person name="Ikeda K."/>
            <person name="Irieda H."/>
            <person name="Narusaka M."/>
            <person name="O'Connell R.J."/>
            <person name="Narusaka Y."/>
            <person name="Takano Y."/>
            <person name="Kubo Y."/>
            <person name="Shirasu K."/>
        </authorList>
    </citation>
    <scope>NUCLEOTIDE SEQUENCE [LARGE SCALE GENOMIC DNA]</scope>
    <source>
        <strain evidence="2">104-T / ATCC 96160 / CBS 514.97 / LARS 414 / MAFF 240422</strain>
    </source>
</reference>
<protein>
    <submittedName>
        <fullName evidence="1">Uncharacterized protein</fullName>
    </submittedName>
</protein>
<proteinExistence type="predicted"/>
<gene>
    <name evidence="1" type="ORF">Cob_v010363</name>
</gene>
<evidence type="ECO:0000313" key="2">
    <source>
        <dbReference type="Proteomes" id="UP000014480"/>
    </source>
</evidence>
<dbReference type="AlphaFoldDB" id="A0A484FEV9"/>
<organism evidence="1 2">
    <name type="scientific">Colletotrichum orbiculare (strain 104-T / ATCC 96160 / CBS 514.97 / LARS 414 / MAFF 240422)</name>
    <name type="common">Cucumber anthracnose fungus</name>
    <name type="synonym">Colletotrichum lagenarium</name>
    <dbReference type="NCBI Taxonomy" id="1213857"/>
    <lineage>
        <taxon>Eukaryota</taxon>
        <taxon>Fungi</taxon>
        <taxon>Dikarya</taxon>
        <taxon>Ascomycota</taxon>
        <taxon>Pezizomycotina</taxon>
        <taxon>Sordariomycetes</taxon>
        <taxon>Hypocreomycetidae</taxon>
        <taxon>Glomerellales</taxon>
        <taxon>Glomerellaceae</taxon>
        <taxon>Colletotrichum</taxon>
        <taxon>Colletotrichum orbiculare species complex</taxon>
    </lineage>
</organism>
<dbReference type="Proteomes" id="UP000014480">
    <property type="component" value="Unassembled WGS sequence"/>
</dbReference>
<dbReference type="EMBL" id="AMCV02000033">
    <property type="protein sequence ID" value="TDZ16643.1"/>
    <property type="molecule type" value="Genomic_DNA"/>
</dbReference>
<sequence length="67" mass="6886">MPPAQAILFTNHPATLANRASDIATNAPAAELSSPAAIVLAANKRDKSPVFGPQLVGSSFNRSIQAT</sequence>
<reference evidence="2" key="2">
    <citation type="journal article" date="2019" name="Mol. Plant Microbe Interact.">
        <title>Genome sequence resources for four phytopathogenic fungi from the Colletotrichum orbiculare species complex.</title>
        <authorList>
            <person name="Gan P."/>
            <person name="Tsushima A."/>
            <person name="Narusaka M."/>
            <person name="Narusaka Y."/>
            <person name="Takano Y."/>
            <person name="Kubo Y."/>
            <person name="Shirasu K."/>
        </authorList>
    </citation>
    <scope>GENOME REANNOTATION</scope>
    <source>
        <strain evidence="2">104-T / ATCC 96160 / CBS 514.97 / LARS 414 / MAFF 240422</strain>
    </source>
</reference>
<keyword evidence="2" id="KW-1185">Reference proteome</keyword>